<dbReference type="GeneID" id="83182393"/>
<dbReference type="PANTHER" id="PTHR28208">
    <property type="entry name" value="PHOSPHATIDATE PHOSPHATASE APP1"/>
    <property type="match status" value="1"/>
</dbReference>
<comment type="caution">
    <text evidence="3">The sequence shown here is derived from an EMBL/GenBank/DDBJ whole genome shotgun (WGS) entry which is preliminary data.</text>
</comment>
<dbReference type="GO" id="GO:0030479">
    <property type="term" value="C:actin cortical patch"/>
    <property type="evidence" value="ECO:0007669"/>
    <property type="project" value="TreeGrafter"/>
</dbReference>
<dbReference type="GO" id="GO:0008195">
    <property type="term" value="F:phosphatidate phosphatase activity"/>
    <property type="evidence" value="ECO:0007669"/>
    <property type="project" value="InterPro"/>
</dbReference>
<accession>A0A9W9JEM1</accession>
<evidence type="ECO:0000256" key="1">
    <source>
        <dbReference type="SAM" id="MobiDB-lite"/>
    </source>
</evidence>
<dbReference type="PANTHER" id="PTHR28208:SF3">
    <property type="entry name" value="PHOSPHATIDATE PHOSPHATASE APP1"/>
    <property type="match status" value="1"/>
</dbReference>
<dbReference type="InterPro" id="IPR052935">
    <property type="entry name" value="Mg2+_PAP"/>
</dbReference>
<feature type="domain" description="Phosphatidate phosphatase APP1 catalytic" evidence="2">
    <location>
        <begin position="524"/>
        <end position="673"/>
    </location>
</feature>
<feature type="region of interest" description="Disordered" evidence="1">
    <location>
        <begin position="210"/>
        <end position="238"/>
    </location>
</feature>
<feature type="compositionally biased region" description="Polar residues" evidence="1">
    <location>
        <begin position="913"/>
        <end position="940"/>
    </location>
</feature>
<dbReference type="RefSeq" id="XP_058305080.1">
    <property type="nucleotide sequence ID" value="XM_058455092.1"/>
</dbReference>
<dbReference type="OrthoDB" id="2117591at2759"/>
<dbReference type="Proteomes" id="UP001150904">
    <property type="component" value="Unassembled WGS sequence"/>
</dbReference>
<dbReference type="EMBL" id="JAPQKR010000015">
    <property type="protein sequence ID" value="KAJ5194592.1"/>
    <property type="molecule type" value="Genomic_DNA"/>
</dbReference>
<evidence type="ECO:0000259" key="2">
    <source>
        <dbReference type="Pfam" id="PF09949"/>
    </source>
</evidence>
<dbReference type="Pfam" id="PF09949">
    <property type="entry name" value="APP1_cat"/>
    <property type="match status" value="1"/>
</dbReference>
<organism evidence="3 4">
    <name type="scientific">Penicillium cinerascens</name>
    <dbReference type="NCBI Taxonomy" id="70096"/>
    <lineage>
        <taxon>Eukaryota</taxon>
        <taxon>Fungi</taxon>
        <taxon>Dikarya</taxon>
        <taxon>Ascomycota</taxon>
        <taxon>Pezizomycotina</taxon>
        <taxon>Eurotiomycetes</taxon>
        <taxon>Eurotiomycetidae</taxon>
        <taxon>Eurotiales</taxon>
        <taxon>Aspergillaceae</taxon>
        <taxon>Penicillium</taxon>
    </lineage>
</organism>
<reference evidence="3" key="2">
    <citation type="journal article" date="2023" name="IMA Fungus">
        <title>Comparative genomic study of the Penicillium genus elucidates a diverse pangenome and 15 lateral gene transfer events.</title>
        <authorList>
            <person name="Petersen C."/>
            <person name="Sorensen T."/>
            <person name="Nielsen M.R."/>
            <person name="Sondergaard T.E."/>
            <person name="Sorensen J.L."/>
            <person name="Fitzpatrick D.A."/>
            <person name="Frisvad J.C."/>
            <person name="Nielsen K.L."/>
        </authorList>
    </citation>
    <scope>NUCLEOTIDE SEQUENCE</scope>
    <source>
        <strain evidence="3">IBT 15544</strain>
    </source>
</reference>
<feature type="region of interest" description="Disordered" evidence="1">
    <location>
        <begin position="913"/>
        <end position="944"/>
    </location>
</feature>
<evidence type="ECO:0000313" key="4">
    <source>
        <dbReference type="Proteomes" id="UP001150904"/>
    </source>
</evidence>
<protein>
    <recommendedName>
        <fullName evidence="2">Phosphatidate phosphatase APP1 catalytic domain-containing protein</fullName>
    </recommendedName>
</protein>
<keyword evidence="4" id="KW-1185">Reference proteome</keyword>
<gene>
    <name evidence="3" type="ORF">N7498_008030</name>
</gene>
<reference evidence="3" key="1">
    <citation type="submission" date="2022-12" db="EMBL/GenBank/DDBJ databases">
        <authorList>
            <person name="Petersen C."/>
        </authorList>
    </citation>
    <scope>NUCLEOTIDE SEQUENCE</scope>
    <source>
        <strain evidence="3">IBT 15544</strain>
    </source>
</reference>
<sequence>MADPRPAATVERPALPTCSSLHILSVFARLMCLNIDSSCQSKPPVYSCLNLRRVQSFPQNHHQPASLGLPETLAPKPRSRWSIARFKPFVFRRPPPVAHPSNPSLARREPRPGRLSSLLRILVGPFATRRAQNRLWNFRHETLPSFRHRAQSRLYQAIVKRQERLAARHRRLGGGFVAYLLGPRRRLRGGRVAAGAWGQRIRAIRGPVDGSKDAVRAPMAQSGLSSTRGAGSGDGAGGRRRKVYEYFKAANELRQAYQSQWSSQRNEYSGENYYNTPGAFPDVEIARSGDEEMVLFPSYARRLTPKPKQHGEAPSRRDSWSRELDEYHGVDNERDSLDHAEAEDAVVDVDVRGWIYAPGREPMSKKHRLMITLARQLSGVQAPVANNAQSSSASKGEDEYVNKEMKTLVDTAEKDADQAWKSSNVDRSRNTNQQTPLSKDEMTMANAQLMERLRPFLTNPIAGLGVMAFFFNEEQSVSRTLQTDESGHFILRAPLPFVPTHVRVLASEDLCAAKPIQLIEPVGISVISDIDDTVKHSAISSGAKEMFRNTFVRDLGELAVNGVSDWYQELAKRNVDFHYVSNAPWQLYPLLEKYFKLVGLPPGSFHLKAYSGMLQGIFEPTAERKRGSLEQLLRDFPERKFILVGDSGEADLEVYTDIVLANPGRILGIFIRDVTTTDRKPFFDQSVGRFEEAGRSRSTPQLVDHSDSQPNRPALPPRRARETSSTADDTKSVDDVQLIDLRDEEEQKPAAPEVPMSTKPRVPPTKPPKPSSLRTAAAPGDSQFSSGKATPPPPPIRRKAVPALPPRRSSAQTDSLIDLEPSPPISRSDTEPLTNEMYPRETADTQAGQARLKQPPPVPPPRRNNTSSPMTSSASSATTTSRPSPQPPAKPSYLPSYPVSAAQAALQYATERLNLSSSPSTGLRKAASNQSLGRKTTESTMAPVPLPNKREELWRRRWERATETLQKQNVVLGSWRVGSDAQPVCVWLVDEALKEMKAGAGRRP</sequence>
<name>A0A9W9JEM1_9EURO</name>
<feature type="compositionally biased region" description="Pro residues" evidence="1">
    <location>
        <begin position="761"/>
        <end position="770"/>
    </location>
</feature>
<proteinExistence type="predicted"/>
<feature type="region of interest" description="Disordered" evidence="1">
    <location>
        <begin position="685"/>
        <end position="896"/>
    </location>
</feature>
<feature type="compositionally biased region" description="Low complexity" evidence="1">
    <location>
        <begin position="866"/>
        <end position="883"/>
    </location>
</feature>
<evidence type="ECO:0000313" key="3">
    <source>
        <dbReference type="EMBL" id="KAJ5194592.1"/>
    </source>
</evidence>
<dbReference type="AlphaFoldDB" id="A0A9W9JEM1"/>
<dbReference type="InterPro" id="IPR019236">
    <property type="entry name" value="APP1_cat"/>
</dbReference>